<dbReference type="InterPro" id="IPR011766">
    <property type="entry name" value="TPP_enzyme_TPP-bd"/>
</dbReference>
<gene>
    <name evidence="8" type="ORF">FC84_GL001563</name>
</gene>
<reference evidence="8 9" key="1">
    <citation type="journal article" date="2015" name="Genome Announc.">
        <title>Expanding the biotechnology potential of lactobacilli through comparative genomics of 213 strains and associated genera.</title>
        <authorList>
            <person name="Sun Z."/>
            <person name="Harris H.M."/>
            <person name="McCann A."/>
            <person name="Guo C."/>
            <person name="Argimon S."/>
            <person name="Zhang W."/>
            <person name="Yang X."/>
            <person name="Jeffery I.B."/>
            <person name="Cooney J.C."/>
            <person name="Kagawa T.F."/>
            <person name="Liu W."/>
            <person name="Song Y."/>
            <person name="Salvetti E."/>
            <person name="Wrobel A."/>
            <person name="Rasinkangas P."/>
            <person name="Parkhill J."/>
            <person name="Rea M.C."/>
            <person name="O'Sullivan O."/>
            <person name="Ritari J."/>
            <person name="Douillard F.P."/>
            <person name="Paul Ross R."/>
            <person name="Yang R."/>
            <person name="Briner A.E."/>
            <person name="Felis G.E."/>
            <person name="de Vos W.M."/>
            <person name="Barrangou R."/>
            <person name="Klaenhammer T.R."/>
            <person name="Caufield P.W."/>
            <person name="Cui Y."/>
            <person name="Zhang H."/>
            <person name="O'Toole P.W."/>
        </authorList>
    </citation>
    <scope>NUCLEOTIDE SEQUENCE [LARGE SCALE GENOMIC DNA]</scope>
    <source>
        <strain evidence="8 9">DSM 20335</strain>
    </source>
</reference>
<name>A0A0R2BUF9_9LACO</name>
<dbReference type="InterPro" id="IPR029061">
    <property type="entry name" value="THDP-binding"/>
</dbReference>
<evidence type="ECO:0000256" key="1">
    <source>
        <dbReference type="ARBA" id="ARBA00007812"/>
    </source>
</evidence>
<evidence type="ECO:0000259" key="7">
    <source>
        <dbReference type="Pfam" id="PF02776"/>
    </source>
</evidence>
<dbReference type="InterPro" id="IPR029035">
    <property type="entry name" value="DHS-like_NAD/FAD-binding_dom"/>
</dbReference>
<keyword evidence="9" id="KW-1185">Reference proteome</keyword>
<dbReference type="Pfam" id="PF02775">
    <property type="entry name" value="TPP_enzyme_C"/>
    <property type="match status" value="1"/>
</dbReference>
<dbReference type="InterPro" id="IPR000399">
    <property type="entry name" value="TPP-bd_CS"/>
</dbReference>
<dbReference type="NCBIfam" id="TIGR02720">
    <property type="entry name" value="pyruv_oxi_spxB"/>
    <property type="match status" value="1"/>
</dbReference>
<dbReference type="PANTHER" id="PTHR42981">
    <property type="entry name" value="PYRUVATE DEHYDROGENASE [UBIQUINONE]"/>
    <property type="match status" value="1"/>
</dbReference>
<evidence type="ECO:0000256" key="4">
    <source>
        <dbReference type="RuleBase" id="RU362132"/>
    </source>
</evidence>
<dbReference type="GO" id="GO:0047112">
    <property type="term" value="F:pyruvate oxidase activity"/>
    <property type="evidence" value="ECO:0007669"/>
    <property type="project" value="UniProtKB-UniRule"/>
</dbReference>
<comment type="similarity">
    <text evidence="1 4">Belongs to the TPP enzyme family.</text>
</comment>
<dbReference type="EMBL" id="AYYK01000004">
    <property type="protein sequence ID" value="KRM79388.1"/>
    <property type="molecule type" value="Genomic_DNA"/>
</dbReference>
<evidence type="ECO:0000259" key="5">
    <source>
        <dbReference type="Pfam" id="PF00205"/>
    </source>
</evidence>
<proteinExistence type="inferred from homology"/>
<evidence type="ECO:0000313" key="9">
    <source>
        <dbReference type="Proteomes" id="UP000051813"/>
    </source>
</evidence>
<dbReference type="EC" id="1.2.3.3" evidence="3"/>
<dbReference type="Gene3D" id="3.40.50.1220">
    <property type="entry name" value="TPP-binding domain"/>
    <property type="match status" value="1"/>
</dbReference>
<dbReference type="Pfam" id="PF00205">
    <property type="entry name" value="TPP_enzyme_M"/>
    <property type="match status" value="1"/>
</dbReference>
<dbReference type="Pfam" id="PF02776">
    <property type="entry name" value="TPP_enzyme_N"/>
    <property type="match status" value="1"/>
</dbReference>
<sequence>MVETIKSGIAMVKVLEDWGVDHIYGIPGGSFNSTMDALFAQRDKIKFIQVRHEEVGAIAASADAKVTGKIGVTFGSAGPGATHLFNGLYDAKMDHVPVLALVGQVATNTMNTDYFQEMNENPMFADVSVYNRTVMTAEQLPKVIDQAIRRAYQAKGVAVVTIPVDLGWQDIPDTFESTAADYRISYPQPADHDVDETLRLIKAAKHPILYIGLGATGASEEVQKFAEMYKLPIASSALAKGIVPDSNPAYLASAGRVATKPAVEALGDADLILFMGSDYPFGDYFFKPDATFIQVDINSAEFGKRHHVDLPILADVKATLEKLIERGEEQPMTKWYQANLANNKNWHDWINKMAQSTKTPLRVEPVYKEINRIAKKDAAFMIDVGNVTIDSLRLLDMNPKQIFKTSGWFATMGFGLPAGLAAQLSYPNRQVFTISGDGGMAMVAQDLITMAKYHLPIINVVLSNDSFGFIKAEQDDTHQSHYGVDIAPVDFAKVAEGFGVKGFKVTNHDELVAAFDYAKTATEPVLIDVKIADERPLPVEQLRIDPEKFSAEEISKFNQIYDSSDLIPFSQILKQYQA</sequence>
<dbReference type="OrthoDB" id="4494979at2"/>
<dbReference type="PROSITE" id="PS00187">
    <property type="entry name" value="TPP_ENZYMES"/>
    <property type="match status" value="1"/>
</dbReference>
<dbReference type="InterPro" id="IPR047210">
    <property type="entry name" value="TPP_PYR_POXB-like"/>
</dbReference>
<dbReference type="CDD" id="cd07039">
    <property type="entry name" value="TPP_PYR_POX"/>
    <property type="match status" value="1"/>
</dbReference>
<dbReference type="Gene3D" id="3.40.50.970">
    <property type="match status" value="2"/>
</dbReference>
<dbReference type="SUPFAM" id="SSF52467">
    <property type="entry name" value="DHS-like NAD/FAD-binding domain"/>
    <property type="match status" value="1"/>
</dbReference>
<dbReference type="PANTHER" id="PTHR42981:SF2">
    <property type="entry name" value="PYRUVATE DEHYDROGENASE [UBIQUINONE]"/>
    <property type="match status" value="1"/>
</dbReference>
<dbReference type="RefSeq" id="WP_057755591.1">
    <property type="nucleotide sequence ID" value="NZ_AYYK01000004.1"/>
</dbReference>
<dbReference type="AlphaFoldDB" id="A0A0R2BUF9"/>
<keyword evidence="2 4" id="KW-0786">Thiamine pyrophosphate</keyword>
<protein>
    <recommendedName>
        <fullName evidence="3">Pyruvate oxidase</fullName>
        <ecNumber evidence="3">1.2.3.3</ecNumber>
    </recommendedName>
</protein>
<feature type="domain" description="Thiamine pyrophosphate enzyme TPP-binding" evidence="6">
    <location>
        <begin position="383"/>
        <end position="529"/>
    </location>
</feature>
<dbReference type="GO" id="GO:0000287">
    <property type="term" value="F:magnesium ion binding"/>
    <property type="evidence" value="ECO:0007669"/>
    <property type="project" value="InterPro"/>
</dbReference>
<dbReference type="Proteomes" id="UP000051813">
    <property type="component" value="Unassembled WGS sequence"/>
</dbReference>
<dbReference type="GO" id="GO:0030976">
    <property type="term" value="F:thiamine pyrophosphate binding"/>
    <property type="evidence" value="ECO:0007669"/>
    <property type="project" value="InterPro"/>
</dbReference>
<dbReference type="STRING" id="1423738.FC84_GL001563"/>
<keyword evidence="8" id="KW-0670">Pyruvate</keyword>
<dbReference type="InterPro" id="IPR047211">
    <property type="entry name" value="POXB-like"/>
</dbReference>
<dbReference type="PATRIC" id="fig|1423738.3.peg.1580"/>
<feature type="domain" description="Thiamine pyrophosphate enzyme central" evidence="5">
    <location>
        <begin position="194"/>
        <end position="323"/>
    </location>
</feature>
<evidence type="ECO:0000259" key="6">
    <source>
        <dbReference type="Pfam" id="PF02775"/>
    </source>
</evidence>
<dbReference type="InterPro" id="IPR047212">
    <property type="entry name" value="TPP_POXB-like"/>
</dbReference>
<dbReference type="CDD" id="cd02014">
    <property type="entry name" value="TPP_POX"/>
    <property type="match status" value="1"/>
</dbReference>
<feature type="domain" description="Thiamine pyrophosphate enzyme N-terminal TPP-binding" evidence="7">
    <location>
        <begin position="10"/>
        <end position="120"/>
    </location>
</feature>
<comment type="caution">
    <text evidence="8">The sequence shown here is derived from an EMBL/GenBank/DDBJ whole genome shotgun (WGS) entry which is preliminary data.</text>
</comment>
<evidence type="ECO:0000256" key="2">
    <source>
        <dbReference type="ARBA" id="ARBA00023052"/>
    </source>
</evidence>
<dbReference type="InterPro" id="IPR012001">
    <property type="entry name" value="Thiamin_PyroP_enz_TPP-bd_dom"/>
</dbReference>
<accession>A0A0R2BUF9</accession>
<organism evidence="8 9">
    <name type="scientific">Lapidilactobacillus dextrinicus DSM 20335</name>
    <dbReference type="NCBI Taxonomy" id="1423738"/>
    <lineage>
        <taxon>Bacteria</taxon>
        <taxon>Bacillati</taxon>
        <taxon>Bacillota</taxon>
        <taxon>Bacilli</taxon>
        <taxon>Lactobacillales</taxon>
        <taxon>Lactobacillaceae</taxon>
        <taxon>Lapidilactobacillus</taxon>
    </lineage>
</organism>
<dbReference type="Gene3D" id="1.10.10.940">
    <property type="match status" value="1"/>
</dbReference>
<dbReference type="InterPro" id="IPR014092">
    <property type="entry name" value="Pyruvate_oxidase"/>
</dbReference>
<dbReference type="SUPFAM" id="SSF52518">
    <property type="entry name" value="Thiamin diphosphate-binding fold (THDP-binding)"/>
    <property type="match status" value="2"/>
</dbReference>
<evidence type="ECO:0000313" key="8">
    <source>
        <dbReference type="EMBL" id="KRM79388.1"/>
    </source>
</evidence>
<dbReference type="InterPro" id="IPR012000">
    <property type="entry name" value="Thiamin_PyroP_enz_cen_dom"/>
</dbReference>
<evidence type="ECO:0000256" key="3">
    <source>
        <dbReference type="NCBIfam" id="TIGR02720"/>
    </source>
</evidence>